<name>Q8EM14_OCEIH</name>
<evidence type="ECO:0000313" key="11">
    <source>
        <dbReference type="Proteomes" id="UP000000822"/>
    </source>
</evidence>
<dbReference type="eggNOG" id="COG2962">
    <property type="taxonomic scope" value="Bacteria"/>
</dbReference>
<dbReference type="Proteomes" id="UP000000822">
    <property type="component" value="Chromosome"/>
</dbReference>
<feature type="transmembrane region" description="Helical" evidence="8">
    <location>
        <begin position="271"/>
        <end position="292"/>
    </location>
</feature>
<feature type="transmembrane region" description="Helical" evidence="8">
    <location>
        <begin position="77"/>
        <end position="96"/>
    </location>
</feature>
<evidence type="ECO:0000256" key="4">
    <source>
        <dbReference type="ARBA" id="ARBA00022475"/>
    </source>
</evidence>
<evidence type="ECO:0000256" key="6">
    <source>
        <dbReference type="ARBA" id="ARBA00022989"/>
    </source>
</evidence>
<feature type="transmembrane region" description="Helical" evidence="8">
    <location>
        <begin position="183"/>
        <end position="205"/>
    </location>
</feature>
<gene>
    <name evidence="10" type="ordered locus">OB3047</name>
</gene>
<feature type="transmembrane region" description="Helical" evidence="8">
    <location>
        <begin position="217"/>
        <end position="236"/>
    </location>
</feature>
<comment type="similarity">
    <text evidence="2">Belongs to the EamA transporter family.</text>
</comment>
<dbReference type="Pfam" id="PF00892">
    <property type="entry name" value="EamA"/>
    <property type="match status" value="1"/>
</dbReference>
<evidence type="ECO:0000256" key="7">
    <source>
        <dbReference type="ARBA" id="ARBA00023136"/>
    </source>
</evidence>
<dbReference type="SUPFAM" id="SSF103481">
    <property type="entry name" value="Multidrug resistance efflux transporter EmrE"/>
    <property type="match status" value="2"/>
</dbReference>
<dbReference type="HOGENOM" id="CLU_054508_1_0_9"/>
<keyword evidence="7 8" id="KW-0472">Membrane</keyword>
<feature type="transmembrane region" description="Helical" evidence="8">
    <location>
        <begin position="132"/>
        <end position="149"/>
    </location>
</feature>
<comment type="subcellular location">
    <subcellularLocation>
        <location evidence="1">Cell membrane</location>
        <topology evidence="1">Multi-pass membrane protein</topology>
    </subcellularLocation>
</comment>
<protein>
    <submittedName>
        <fullName evidence="10">Hypothetical conserved protein</fullName>
    </submittedName>
</protein>
<feature type="transmembrane region" description="Helical" evidence="8">
    <location>
        <begin position="108"/>
        <end position="125"/>
    </location>
</feature>
<dbReference type="InterPro" id="IPR037185">
    <property type="entry name" value="EmrE-like"/>
</dbReference>
<feature type="domain" description="EamA" evidence="9">
    <location>
        <begin position="9"/>
        <end position="147"/>
    </location>
</feature>
<dbReference type="PANTHER" id="PTHR22911">
    <property type="entry name" value="ACYL-MALONYL CONDENSING ENZYME-RELATED"/>
    <property type="match status" value="1"/>
</dbReference>
<feature type="transmembrane region" description="Helical" evidence="8">
    <location>
        <begin position="39"/>
        <end position="56"/>
    </location>
</feature>
<evidence type="ECO:0000256" key="1">
    <source>
        <dbReference type="ARBA" id="ARBA00004651"/>
    </source>
</evidence>
<keyword evidence="11" id="KW-1185">Reference proteome</keyword>
<dbReference type="GO" id="GO:0005886">
    <property type="term" value="C:plasma membrane"/>
    <property type="evidence" value="ECO:0007669"/>
    <property type="project" value="UniProtKB-SubCell"/>
</dbReference>
<dbReference type="PhylomeDB" id="Q8EM14"/>
<dbReference type="NCBIfam" id="TIGR00688">
    <property type="entry name" value="rarD"/>
    <property type="match status" value="1"/>
</dbReference>
<dbReference type="EMBL" id="BA000028">
    <property type="protein sequence ID" value="BAC15003.1"/>
    <property type="molecule type" value="Genomic_DNA"/>
</dbReference>
<accession>Q8EM14</accession>
<sequence>MGNKSIQQGMILTFSAYLLWGFLPIYWKQINTIEAGTILAHRIIWSFVFMILLVMLSGKWRNFVHTIRHIKQDRKKIIAITSASIVITLNWFLFIFAVNGGHVLQASLGYYINPILSILLGLIILKEPSTKAQIFSFILAGVAVIYLTIGYGIFPWISILLATTFAIYGFLKKTLDLSAMFGLTLETLVMTPLAIIYIFIAPQAQGFSLNPLMTMENLFLIGGGIVTAIPLLLFAAGARRIPLASVGFLQYVAPTVMFLLGVFLYEESFTTHHMITFLFIWLALAIYIYSIYKQSRRKKAFNT</sequence>
<dbReference type="PANTHER" id="PTHR22911:SF137">
    <property type="entry name" value="SOLUTE CARRIER FAMILY 35 MEMBER G2-RELATED"/>
    <property type="match status" value="1"/>
</dbReference>
<evidence type="ECO:0000313" key="10">
    <source>
        <dbReference type="EMBL" id="BAC15003.1"/>
    </source>
</evidence>
<keyword evidence="5 8" id="KW-0812">Transmembrane</keyword>
<feature type="transmembrane region" description="Helical" evidence="8">
    <location>
        <begin position="248"/>
        <end position="265"/>
    </location>
</feature>
<keyword evidence="3" id="KW-0813">Transport</keyword>
<reference evidence="10 11" key="2">
    <citation type="journal article" date="2002" name="Nucleic Acids Res.">
        <title>Genome sequence of Oceanobacillus iheyensis isolated from the Iheya Ridge and its unexpected adaptive capabilities to extreme environments.</title>
        <authorList>
            <person name="Takami H."/>
            <person name="Takaki Y."/>
            <person name="Uchiyama I."/>
        </authorList>
    </citation>
    <scope>NUCLEOTIDE SEQUENCE [LARGE SCALE GENOMIC DNA]</scope>
    <source>
        <strain evidence="11">DSM 14371 / CIP 107618 / JCM 11309 / KCTC 3954 / HTE831</strain>
    </source>
</reference>
<proteinExistence type="inferred from homology"/>
<feature type="transmembrane region" description="Helical" evidence="8">
    <location>
        <begin position="155"/>
        <end position="171"/>
    </location>
</feature>
<keyword evidence="6 8" id="KW-1133">Transmembrane helix</keyword>
<reference evidence="10 11" key="1">
    <citation type="journal article" date="2001" name="FEMS Microbiol. Lett.">
        <title>Oceanobacillus iheyensis gen. nov., sp. nov., a deep-sea extremely halotolerant and alkaliphilic species isolated from a depth of 1050 m on the Iheya Ridge.</title>
        <authorList>
            <person name="Lu J."/>
            <person name="Nogi Y."/>
            <person name="Takami H."/>
        </authorList>
    </citation>
    <scope>NUCLEOTIDE SEQUENCE [LARGE SCALE GENOMIC DNA]</scope>
    <source>
        <strain evidence="11">DSM 14371 / CIP 107618 / JCM 11309 / KCTC 3954 / HTE831</strain>
    </source>
</reference>
<dbReference type="AlphaFoldDB" id="Q8EM14"/>
<evidence type="ECO:0000256" key="2">
    <source>
        <dbReference type="ARBA" id="ARBA00007362"/>
    </source>
</evidence>
<evidence type="ECO:0000256" key="8">
    <source>
        <dbReference type="SAM" id="Phobius"/>
    </source>
</evidence>
<dbReference type="InterPro" id="IPR000620">
    <property type="entry name" value="EamA_dom"/>
</dbReference>
<organism evidence="10 11">
    <name type="scientific">Oceanobacillus iheyensis (strain DSM 14371 / CIP 107618 / JCM 11309 / KCTC 3954 / HTE831)</name>
    <dbReference type="NCBI Taxonomy" id="221109"/>
    <lineage>
        <taxon>Bacteria</taxon>
        <taxon>Bacillati</taxon>
        <taxon>Bacillota</taxon>
        <taxon>Bacilli</taxon>
        <taxon>Bacillales</taxon>
        <taxon>Bacillaceae</taxon>
        <taxon>Oceanobacillus</taxon>
    </lineage>
</organism>
<dbReference type="OrthoDB" id="369870at2"/>
<evidence type="ECO:0000256" key="5">
    <source>
        <dbReference type="ARBA" id="ARBA00022692"/>
    </source>
</evidence>
<evidence type="ECO:0000256" key="3">
    <source>
        <dbReference type="ARBA" id="ARBA00022448"/>
    </source>
</evidence>
<dbReference type="KEGG" id="oih:OB3047"/>
<feature type="transmembrane region" description="Helical" evidence="8">
    <location>
        <begin position="9"/>
        <end position="27"/>
    </location>
</feature>
<keyword evidence="4" id="KW-1003">Cell membrane</keyword>
<dbReference type="RefSeq" id="WP_011067443.1">
    <property type="nucleotide sequence ID" value="NC_004193.1"/>
</dbReference>
<dbReference type="InterPro" id="IPR004626">
    <property type="entry name" value="RarD"/>
</dbReference>
<evidence type="ECO:0000259" key="9">
    <source>
        <dbReference type="Pfam" id="PF00892"/>
    </source>
</evidence>